<sequence length="250" mass="28672">MKISWLLAGSLFCHGLWAQELTLTTGEYPPYCSETLKYQGLIPHVVSEAFKSEGVSVKFQFLPWKRAFRLSEEGVVDGTVHWYESSERRKTHLYSDPILSETYVWFYLKSDPLEWKGYRDLADRKLAAVSGYTYNADFFAAITQVPLQVQFVTRLRQSFDLLLSGRADLTLENIDVGYYSLRQFYPASTVDLFTTHSKPVMKVEGHLLISRKRANADELIKTFNRGLAKLKASGQLDKMLLESRSGLYEP</sequence>
<feature type="domain" description="Solute-binding protein family 3/N-terminal" evidence="4">
    <location>
        <begin position="24"/>
        <end position="239"/>
    </location>
</feature>
<dbReference type="AlphaFoldDB" id="A0A1S2CYR5"/>
<dbReference type="OrthoDB" id="5296159at2"/>
<evidence type="ECO:0000256" key="3">
    <source>
        <dbReference type="SAM" id="SignalP"/>
    </source>
</evidence>
<dbReference type="SUPFAM" id="SSF53850">
    <property type="entry name" value="Periplasmic binding protein-like II"/>
    <property type="match status" value="1"/>
</dbReference>
<dbReference type="Pfam" id="PF00497">
    <property type="entry name" value="SBP_bac_3"/>
    <property type="match status" value="1"/>
</dbReference>
<feature type="signal peptide" evidence="3">
    <location>
        <begin position="1"/>
        <end position="18"/>
    </location>
</feature>
<evidence type="ECO:0000313" key="5">
    <source>
        <dbReference type="EMBL" id="OHY93279.1"/>
    </source>
</evidence>
<proteinExistence type="inferred from homology"/>
<reference evidence="5 6" key="1">
    <citation type="submission" date="2016-09" db="EMBL/GenBank/DDBJ databases">
        <title>Draft Genome Sequence of Aeromonas sobria Strain 08005, Isolated from Sick Rana catesbeiana.</title>
        <authorList>
            <person name="Yang Q."/>
        </authorList>
    </citation>
    <scope>NUCLEOTIDE SEQUENCE [LARGE SCALE GENOMIC DNA]</scope>
    <source>
        <strain evidence="5 6">08005</strain>
    </source>
</reference>
<dbReference type="PANTHER" id="PTHR35936:SF25">
    <property type="entry name" value="ABC TRANSPORTER SUBSTRATE-BINDING PROTEIN"/>
    <property type="match status" value="1"/>
</dbReference>
<dbReference type="InterPro" id="IPR001638">
    <property type="entry name" value="Solute-binding_3/MltF_N"/>
</dbReference>
<keyword evidence="2 3" id="KW-0732">Signal</keyword>
<evidence type="ECO:0000256" key="2">
    <source>
        <dbReference type="ARBA" id="ARBA00022729"/>
    </source>
</evidence>
<dbReference type="EMBL" id="MKFU01000012">
    <property type="protein sequence ID" value="OHY93279.1"/>
    <property type="molecule type" value="Genomic_DNA"/>
</dbReference>
<evidence type="ECO:0000259" key="4">
    <source>
        <dbReference type="Pfam" id="PF00497"/>
    </source>
</evidence>
<organism evidence="5 6">
    <name type="scientific">Aeromonas sobria</name>
    <dbReference type="NCBI Taxonomy" id="646"/>
    <lineage>
        <taxon>Bacteria</taxon>
        <taxon>Pseudomonadati</taxon>
        <taxon>Pseudomonadota</taxon>
        <taxon>Gammaproteobacteria</taxon>
        <taxon>Aeromonadales</taxon>
        <taxon>Aeromonadaceae</taxon>
        <taxon>Aeromonas</taxon>
    </lineage>
</organism>
<comment type="caution">
    <text evidence="5">The sequence shown here is derived from an EMBL/GenBank/DDBJ whole genome shotgun (WGS) entry which is preliminary data.</text>
</comment>
<dbReference type="Proteomes" id="UP000179934">
    <property type="component" value="Unassembled WGS sequence"/>
</dbReference>
<dbReference type="STRING" id="646.BJD16_03205"/>
<dbReference type="RefSeq" id="WP_042018736.1">
    <property type="nucleotide sequence ID" value="NZ_CDBW01000006.1"/>
</dbReference>
<feature type="chain" id="PRO_5010379890" evidence="3">
    <location>
        <begin position="19"/>
        <end position="250"/>
    </location>
</feature>
<dbReference type="PANTHER" id="PTHR35936">
    <property type="entry name" value="MEMBRANE-BOUND LYTIC MUREIN TRANSGLYCOSYLASE F"/>
    <property type="match status" value="1"/>
</dbReference>
<evidence type="ECO:0000256" key="1">
    <source>
        <dbReference type="ARBA" id="ARBA00010333"/>
    </source>
</evidence>
<name>A0A1S2CYR5_AERSO</name>
<dbReference type="Gene3D" id="3.40.190.10">
    <property type="entry name" value="Periplasmic binding protein-like II"/>
    <property type="match status" value="2"/>
</dbReference>
<comment type="similarity">
    <text evidence="1">Belongs to the bacterial solute-binding protein 3 family.</text>
</comment>
<evidence type="ECO:0000313" key="6">
    <source>
        <dbReference type="Proteomes" id="UP000179934"/>
    </source>
</evidence>
<protein>
    <submittedName>
        <fullName evidence="5">Amino acid ABC transporter substrate-binding protein</fullName>
    </submittedName>
</protein>
<dbReference type="GeneID" id="58921012"/>
<accession>A0A1S2CYR5</accession>
<gene>
    <name evidence="5" type="ORF">BJD16_03205</name>
</gene>